<comment type="caution">
    <text evidence="2">The sequence shown here is derived from an EMBL/GenBank/DDBJ whole genome shotgun (WGS) entry which is preliminary data.</text>
</comment>
<organism evidence="2 3">
    <name type="scientific">Formosa maritima</name>
    <dbReference type="NCBI Taxonomy" id="2592046"/>
    <lineage>
        <taxon>Bacteria</taxon>
        <taxon>Pseudomonadati</taxon>
        <taxon>Bacteroidota</taxon>
        <taxon>Flavobacteriia</taxon>
        <taxon>Flavobacteriales</taxon>
        <taxon>Flavobacteriaceae</taxon>
        <taxon>Formosa</taxon>
    </lineage>
</organism>
<dbReference type="RefSeq" id="WP_148454276.1">
    <property type="nucleotide sequence ID" value="NZ_VSFC01000030.1"/>
</dbReference>
<dbReference type="Gene3D" id="3.40.50.150">
    <property type="entry name" value="Vaccinia Virus protein VP39"/>
    <property type="match status" value="1"/>
</dbReference>
<dbReference type="OrthoDB" id="3896938at2"/>
<dbReference type="SUPFAM" id="SSF53335">
    <property type="entry name" value="S-adenosyl-L-methionine-dependent methyltransferases"/>
    <property type="match status" value="1"/>
</dbReference>
<accession>A0A5D0GFQ7</accession>
<dbReference type="CDD" id="cd02440">
    <property type="entry name" value="AdoMet_MTases"/>
    <property type="match status" value="1"/>
</dbReference>
<dbReference type="InterPro" id="IPR013216">
    <property type="entry name" value="Methyltransf_11"/>
</dbReference>
<name>A0A5D0GFQ7_9FLAO</name>
<dbReference type="GO" id="GO:0032259">
    <property type="term" value="P:methylation"/>
    <property type="evidence" value="ECO:0007669"/>
    <property type="project" value="UniProtKB-KW"/>
</dbReference>
<dbReference type="EMBL" id="VSFC01000030">
    <property type="protein sequence ID" value="TYA56637.1"/>
    <property type="molecule type" value="Genomic_DNA"/>
</dbReference>
<evidence type="ECO:0000313" key="3">
    <source>
        <dbReference type="Proteomes" id="UP000324550"/>
    </source>
</evidence>
<dbReference type="GO" id="GO:0008757">
    <property type="term" value="F:S-adenosylmethionine-dependent methyltransferase activity"/>
    <property type="evidence" value="ECO:0007669"/>
    <property type="project" value="InterPro"/>
</dbReference>
<dbReference type="Pfam" id="PF08241">
    <property type="entry name" value="Methyltransf_11"/>
    <property type="match status" value="1"/>
</dbReference>
<reference evidence="2 3" key="1">
    <citation type="submission" date="2019-08" db="EMBL/GenBank/DDBJ databases">
        <title>Formosa sediminis sp. nov., isolated from marine sediment.</title>
        <authorList>
            <person name="Cao W.R."/>
        </authorList>
    </citation>
    <scope>NUCLEOTIDE SEQUENCE [LARGE SCALE GENOMIC DNA]</scope>
    <source>
        <strain evidence="2 3">1494</strain>
    </source>
</reference>
<keyword evidence="2" id="KW-0808">Transferase</keyword>
<dbReference type="InterPro" id="IPR029063">
    <property type="entry name" value="SAM-dependent_MTases_sf"/>
</dbReference>
<keyword evidence="2" id="KW-0489">Methyltransferase</keyword>
<evidence type="ECO:0000313" key="2">
    <source>
        <dbReference type="EMBL" id="TYA56637.1"/>
    </source>
</evidence>
<dbReference type="Proteomes" id="UP000324550">
    <property type="component" value="Unassembled WGS sequence"/>
</dbReference>
<protein>
    <submittedName>
        <fullName evidence="2">Methyltransferase domain-containing protein</fullName>
    </submittedName>
</protein>
<evidence type="ECO:0000259" key="1">
    <source>
        <dbReference type="Pfam" id="PF08241"/>
    </source>
</evidence>
<gene>
    <name evidence="2" type="ORF">FVF61_05735</name>
</gene>
<proteinExistence type="predicted"/>
<sequence length="263" mass="30817">MIKKIKKRLKSLYNKHKLLKTYKGNTYHCTVCNSNLNVYLPLPDFYRINAEIHGYKYFGQNEHVNVKTYSCPICGSSDRDRMYAEYFKRFVLPKNSKKLLLHVAPAWKLNDLFLKKHFKVTTTDLMMDGVDYKLDIENMEAFNNNTFDYFICSHVLEHVANPDKALKELYRILKPQGLGIIMAPVIPKLEFTLEDKSHTSEEDRVKYYGQADHLRLFSKKDFMSRIENGGFKLIQYDINKFGEEAFNKLGLKPSSILYIGLKQ</sequence>
<keyword evidence="3" id="KW-1185">Reference proteome</keyword>
<dbReference type="AlphaFoldDB" id="A0A5D0GFQ7"/>
<feature type="domain" description="Methyltransferase type 11" evidence="1">
    <location>
        <begin position="133"/>
        <end position="180"/>
    </location>
</feature>